<dbReference type="InterPro" id="IPR028002">
    <property type="entry name" value="Myb_DNA-bind_5"/>
</dbReference>
<evidence type="ECO:0000256" key="1">
    <source>
        <dbReference type="ARBA" id="ARBA00011764"/>
    </source>
</evidence>
<dbReference type="Proteomes" id="UP001153321">
    <property type="component" value="Chromosome 7"/>
</dbReference>
<dbReference type="EMBL" id="LR824538">
    <property type="protein sequence ID" value="CAH1646200.1"/>
    <property type="molecule type" value="Genomic_DNA"/>
</dbReference>
<evidence type="ECO:0000256" key="6">
    <source>
        <dbReference type="SAM" id="Coils"/>
    </source>
</evidence>
<reference evidence="8" key="1">
    <citation type="submission" date="2022-02" db="EMBL/GenBank/DDBJ databases">
        <authorList>
            <person name="King R."/>
        </authorList>
    </citation>
    <scope>NUCLEOTIDE SEQUENCE</scope>
</reference>
<keyword evidence="6" id="KW-0175">Coiled coil</keyword>
<evidence type="ECO:0000256" key="3">
    <source>
        <dbReference type="ARBA" id="ARBA00023015"/>
    </source>
</evidence>
<organism evidence="8 9">
    <name type="scientific">Spodoptera littoralis</name>
    <name type="common">Egyptian cotton leafworm</name>
    <dbReference type="NCBI Taxonomy" id="7109"/>
    <lineage>
        <taxon>Eukaryota</taxon>
        <taxon>Metazoa</taxon>
        <taxon>Ecdysozoa</taxon>
        <taxon>Arthropoda</taxon>
        <taxon>Hexapoda</taxon>
        <taxon>Insecta</taxon>
        <taxon>Pterygota</taxon>
        <taxon>Neoptera</taxon>
        <taxon>Endopterygota</taxon>
        <taxon>Lepidoptera</taxon>
        <taxon>Glossata</taxon>
        <taxon>Ditrysia</taxon>
        <taxon>Noctuoidea</taxon>
        <taxon>Noctuidae</taxon>
        <taxon>Amphipyrinae</taxon>
        <taxon>Spodoptera</taxon>
    </lineage>
</organism>
<dbReference type="PANTHER" id="PTHR21411:SF0">
    <property type="entry name" value="REGULATORY PROTEIN ZESTE"/>
    <property type="match status" value="1"/>
</dbReference>
<dbReference type="Pfam" id="PF13873">
    <property type="entry name" value="Myb_DNA-bind_5"/>
    <property type="match status" value="1"/>
</dbReference>
<proteinExistence type="predicted"/>
<evidence type="ECO:0000313" key="9">
    <source>
        <dbReference type="Proteomes" id="UP001153321"/>
    </source>
</evidence>
<evidence type="ECO:0000256" key="5">
    <source>
        <dbReference type="ARBA" id="ARBA00025466"/>
    </source>
</evidence>
<keyword evidence="9" id="KW-1185">Reference proteome</keyword>
<protein>
    <recommendedName>
        <fullName evidence="2">Regulatory protein zeste</fullName>
    </recommendedName>
</protein>
<keyword evidence="4" id="KW-0804">Transcription</keyword>
<evidence type="ECO:0000259" key="7">
    <source>
        <dbReference type="Pfam" id="PF13873"/>
    </source>
</evidence>
<comment type="subunit">
    <text evidence="1">Self-associates forming complexes of several hundred monomers.</text>
</comment>
<evidence type="ECO:0000313" key="8">
    <source>
        <dbReference type="EMBL" id="CAH1646200.1"/>
    </source>
</evidence>
<dbReference type="AlphaFoldDB" id="A0A9P0IG09"/>
<evidence type="ECO:0000256" key="2">
    <source>
        <dbReference type="ARBA" id="ARBA00016807"/>
    </source>
</evidence>
<name>A0A9P0IG09_SPOLI</name>
<feature type="coiled-coil region" evidence="6">
    <location>
        <begin position="244"/>
        <end position="271"/>
    </location>
</feature>
<evidence type="ECO:0000256" key="4">
    <source>
        <dbReference type="ARBA" id="ARBA00023163"/>
    </source>
</evidence>
<sequence>MEKTKRDRSANFSLHERDILVSLIQKYKSTLENKQSDASTWKQKEAAWEAIQNEFNARSGGTFRTTKTLKVKYEGLKRTVRKKSAAIRSELYRTGGGRNTAPPLDNVEEQVKAMITLSTDGMHSIYDSDVIQENQGTQDNINVPDEQVEISMIDVPEIVESNATQNQVVVLVANECEPLPATSSADMVEIEENLESVDNSALIDSDTPKRKSVLIPNSKKTWDVSSRKNLKSKKHPALIANVPKRTLFDELTQAKLELVQLQKQILEEEILHKRKVWEFEDNERKKEAEFKEKERKWKEEEYKLKLQK</sequence>
<keyword evidence="3" id="KW-0805">Transcription regulation</keyword>
<dbReference type="PANTHER" id="PTHR21411">
    <property type="entry name" value="APONTIC"/>
    <property type="match status" value="1"/>
</dbReference>
<comment type="function">
    <text evidence="5">Involved in transvection phenomena (= synapsis-dependent gene expression), where the synaptic pairing of chromosomes carrying genes with which zeste interacts influences the expression of these genes. Zeste binds to DNA and stimulates transcription from a nearby promoter.</text>
</comment>
<accession>A0A9P0IG09</accession>
<feature type="domain" description="Myb/SANT-like DNA-binding" evidence="7">
    <location>
        <begin position="8"/>
        <end position="85"/>
    </location>
</feature>
<gene>
    <name evidence="8" type="ORF">SPLIT_LOCUS11552</name>
</gene>